<dbReference type="EMBL" id="FNMV01000007">
    <property type="protein sequence ID" value="SDX10805.1"/>
    <property type="molecule type" value="Genomic_DNA"/>
</dbReference>
<proteinExistence type="predicted"/>
<dbReference type="Proteomes" id="UP000198569">
    <property type="component" value="Unassembled WGS sequence"/>
</dbReference>
<accession>A0A1H2Z0F2</accession>
<evidence type="ECO:0000313" key="1">
    <source>
        <dbReference type="EMBL" id="SDX10805.1"/>
    </source>
</evidence>
<protein>
    <submittedName>
        <fullName evidence="1">Uncharacterized protein</fullName>
    </submittedName>
</protein>
<evidence type="ECO:0000313" key="2">
    <source>
        <dbReference type="Proteomes" id="UP000198569"/>
    </source>
</evidence>
<dbReference type="AlphaFoldDB" id="A0A1H2Z0F2"/>
<keyword evidence="2" id="KW-1185">Reference proteome</keyword>
<sequence>MNQKIKNTKAFQALTPMQQGVYKRSRPMQEMTDQYRMATNTTTEQWLNDHKPNGVFKSIILELIEDAR</sequence>
<reference evidence="2" key="1">
    <citation type="submission" date="2016-10" db="EMBL/GenBank/DDBJ databases">
        <authorList>
            <person name="Varghese N."/>
            <person name="Submissions S."/>
        </authorList>
    </citation>
    <scope>NUCLEOTIDE SEQUENCE [LARGE SCALE GENOMIC DNA]</scope>
    <source>
        <strain evidence="2">DSM 15718</strain>
    </source>
</reference>
<dbReference type="STRING" id="229203.SAMN05444338_10747"/>
<organism evidence="1 2">
    <name type="scientific">Flavobacterium degerlachei</name>
    <dbReference type="NCBI Taxonomy" id="229203"/>
    <lineage>
        <taxon>Bacteria</taxon>
        <taxon>Pseudomonadati</taxon>
        <taxon>Bacteroidota</taxon>
        <taxon>Flavobacteriia</taxon>
        <taxon>Flavobacteriales</taxon>
        <taxon>Flavobacteriaceae</taxon>
        <taxon>Flavobacterium</taxon>
    </lineage>
</organism>
<gene>
    <name evidence="1" type="ORF">SAMN05444338_10747</name>
</gene>
<name>A0A1H2Z0F2_9FLAO</name>